<dbReference type="InterPro" id="IPR058163">
    <property type="entry name" value="LysR-type_TF_proteobact-type"/>
</dbReference>
<dbReference type="AlphaFoldDB" id="A0A0U3LKB4"/>
<dbReference type="Pfam" id="PF00126">
    <property type="entry name" value="HTH_1"/>
    <property type="match status" value="1"/>
</dbReference>
<dbReference type="STRING" id="76731.RD2015_807"/>
<protein>
    <submittedName>
        <fullName evidence="5">Transcriptional regulator</fullName>
    </submittedName>
</protein>
<evidence type="ECO:0000313" key="5">
    <source>
        <dbReference type="EMBL" id="ALV05303.1"/>
    </source>
</evidence>
<dbReference type="InterPro" id="IPR005119">
    <property type="entry name" value="LysR_subst-bd"/>
</dbReference>
<reference evidence="5 6" key="1">
    <citation type="submission" date="2015-12" db="EMBL/GenBank/DDBJ databases">
        <title>Complete genome of Roseateles depolymerans KCTC 42856.</title>
        <authorList>
            <person name="Kim K.M."/>
        </authorList>
    </citation>
    <scope>NUCLEOTIDE SEQUENCE [LARGE SCALE GENOMIC DNA]</scope>
    <source>
        <strain evidence="5 6">KCTC 42856</strain>
    </source>
</reference>
<dbReference type="Pfam" id="PF03466">
    <property type="entry name" value="LysR_substrate"/>
    <property type="match status" value="1"/>
</dbReference>
<dbReference type="InterPro" id="IPR036390">
    <property type="entry name" value="WH_DNA-bd_sf"/>
</dbReference>
<dbReference type="InterPro" id="IPR000847">
    <property type="entry name" value="LysR_HTH_N"/>
</dbReference>
<evidence type="ECO:0000256" key="1">
    <source>
        <dbReference type="ARBA" id="ARBA00009437"/>
    </source>
</evidence>
<dbReference type="OrthoDB" id="9076738at2"/>
<dbReference type="PANTHER" id="PTHR30537">
    <property type="entry name" value="HTH-TYPE TRANSCRIPTIONAL REGULATOR"/>
    <property type="match status" value="1"/>
</dbReference>
<accession>A0A0U3LKB4</accession>
<dbReference type="RefSeq" id="WP_083525315.1">
    <property type="nucleotide sequence ID" value="NZ_CP013729.1"/>
</dbReference>
<keyword evidence="4" id="KW-0804">Transcription</keyword>
<proteinExistence type="inferred from homology"/>
<dbReference type="Gene3D" id="1.10.10.10">
    <property type="entry name" value="Winged helix-like DNA-binding domain superfamily/Winged helix DNA-binding domain"/>
    <property type="match status" value="1"/>
</dbReference>
<evidence type="ECO:0000256" key="4">
    <source>
        <dbReference type="ARBA" id="ARBA00023163"/>
    </source>
</evidence>
<dbReference type="EMBL" id="CP013729">
    <property type="protein sequence ID" value="ALV05303.1"/>
    <property type="molecule type" value="Genomic_DNA"/>
</dbReference>
<evidence type="ECO:0000256" key="3">
    <source>
        <dbReference type="ARBA" id="ARBA00023125"/>
    </source>
</evidence>
<sequence length="338" mass="37672">MDKLNAMQAFARVVEAGTFTKAAESLDLPKTAVTRLIQSLEDHLKVKLLNRTTRRVSVTPDGAAYYDRVTRLLSDIEELEGSVSHARAAPRGRIRVDVASSVARMLIIPALPEFYAKHPDIQIDLGVSDRPVDLISDNIDCVVRGGEISDQSLVARRIGDWGYGCCASPEYIRRHGIPQHPLDLESDQHFVVSYFSARTGKRFPFDYSKNGQRYEVYGRYQVSVNDGNAYMTAGLTGLGVIQAPYFMIKPHIDAGELVPFLCEWESDPLPLYVVYPPNRHLSTKLRVFVDWVAELFARHTVWQKQLIASCDAKRGNTDEAQPPTAEPNGNKLAVLSAA</sequence>
<dbReference type="KEGG" id="rdp:RD2015_807"/>
<name>A0A0U3LKB4_9BURK</name>
<dbReference type="Proteomes" id="UP000060699">
    <property type="component" value="Chromosome"/>
</dbReference>
<dbReference type="CDD" id="cd08472">
    <property type="entry name" value="PBP2_CrgA_like_3"/>
    <property type="match status" value="1"/>
</dbReference>
<dbReference type="Gene3D" id="3.40.190.10">
    <property type="entry name" value="Periplasmic binding protein-like II"/>
    <property type="match status" value="2"/>
</dbReference>
<gene>
    <name evidence="5" type="ORF">RD2015_807</name>
</gene>
<dbReference type="SUPFAM" id="SSF46785">
    <property type="entry name" value="Winged helix' DNA-binding domain"/>
    <property type="match status" value="1"/>
</dbReference>
<evidence type="ECO:0000313" key="6">
    <source>
        <dbReference type="Proteomes" id="UP000060699"/>
    </source>
</evidence>
<keyword evidence="3" id="KW-0238">DNA-binding</keyword>
<dbReference type="FunFam" id="1.10.10.10:FF:000001">
    <property type="entry name" value="LysR family transcriptional regulator"/>
    <property type="match status" value="1"/>
</dbReference>
<evidence type="ECO:0000256" key="2">
    <source>
        <dbReference type="ARBA" id="ARBA00023015"/>
    </source>
</evidence>
<keyword evidence="2" id="KW-0805">Transcription regulation</keyword>
<comment type="similarity">
    <text evidence="1">Belongs to the LysR transcriptional regulatory family.</text>
</comment>
<dbReference type="GO" id="GO:0043565">
    <property type="term" value="F:sequence-specific DNA binding"/>
    <property type="evidence" value="ECO:0007669"/>
    <property type="project" value="TreeGrafter"/>
</dbReference>
<dbReference type="InterPro" id="IPR036388">
    <property type="entry name" value="WH-like_DNA-bd_sf"/>
</dbReference>
<dbReference type="PANTHER" id="PTHR30537:SF17">
    <property type="entry name" value="LYSR-FAMILY REGULATORY PROTEIN"/>
    <property type="match status" value="1"/>
</dbReference>
<dbReference type="GO" id="GO:0006351">
    <property type="term" value="P:DNA-templated transcription"/>
    <property type="evidence" value="ECO:0007669"/>
    <property type="project" value="TreeGrafter"/>
</dbReference>
<dbReference type="PROSITE" id="PS50931">
    <property type="entry name" value="HTH_LYSR"/>
    <property type="match status" value="1"/>
</dbReference>
<dbReference type="GO" id="GO:0003700">
    <property type="term" value="F:DNA-binding transcription factor activity"/>
    <property type="evidence" value="ECO:0007669"/>
    <property type="project" value="InterPro"/>
</dbReference>
<keyword evidence="6" id="KW-1185">Reference proteome</keyword>
<dbReference type="PATRIC" id="fig|76731.3.peg.820"/>
<organism evidence="5 6">
    <name type="scientific">Roseateles depolymerans</name>
    <dbReference type="NCBI Taxonomy" id="76731"/>
    <lineage>
        <taxon>Bacteria</taxon>
        <taxon>Pseudomonadati</taxon>
        <taxon>Pseudomonadota</taxon>
        <taxon>Betaproteobacteria</taxon>
        <taxon>Burkholderiales</taxon>
        <taxon>Sphaerotilaceae</taxon>
        <taxon>Roseateles</taxon>
    </lineage>
</organism>
<dbReference type="SUPFAM" id="SSF53850">
    <property type="entry name" value="Periplasmic binding protein-like II"/>
    <property type="match status" value="1"/>
</dbReference>